<protein>
    <submittedName>
        <fullName evidence="2">Uncharacterized protein</fullName>
    </submittedName>
</protein>
<dbReference type="EMBL" id="CP096829">
    <property type="protein sequence ID" value="UPZ16242.1"/>
    <property type="molecule type" value="Genomic_DNA"/>
</dbReference>
<feature type="transmembrane region" description="Helical" evidence="1">
    <location>
        <begin position="22"/>
        <end position="43"/>
    </location>
</feature>
<keyword evidence="1" id="KW-0812">Transmembrane</keyword>
<evidence type="ECO:0000313" key="2">
    <source>
        <dbReference type="EMBL" id="UPZ16242.1"/>
    </source>
</evidence>
<keyword evidence="1" id="KW-0472">Membrane</keyword>
<gene>
    <name evidence="2" type="ORF">M0M44_02575</name>
</gene>
<sequence>MKKDSDLLENKLEEKKPTGCNLVIWFFIFAVIAMFMMLFTKVYRHNILQ</sequence>
<reference evidence="2 3" key="1">
    <citation type="submission" date="2022-04" db="EMBL/GenBank/DDBJ databases">
        <authorList>
            <person name="Ra J.-S."/>
            <person name="Kim S.-B."/>
        </authorList>
    </citation>
    <scope>NUCLEOTIDE SEQUENCE [LARGE SCALE GENOMIC DNA]</scope>
    <source>
        <strain evidence="2 3">MMS21-Er5</strain>
    </source>
</reference>
<keyword evidence="1" id="KW-1133">Transmembrane helix</keyword>
<name>A0ABY4LT48_9FLAO</name>
<proteinExistence type="predicted"/>
<organism evidence="2 3">
    <name type="scientific">Flavobacterium humidisoli</name>
    <dbReference type="NCBI Taxonomy" id="2937442"/>
    <lineage>
        <taxon>Bacteria</taxon>
        <taxon>Pseudomonadati</taxon>
        <taxon>Bacteroidota</taxon>
        <taxon>Flavobacteriia</taxon>
        <taxon>Flavobacteriales</taxon>
        <taxon>Flavobacteriaceae</taxon>
        <taxon>Flavobacterium</taxon>
    </lineage>
</organism>
<keyword evidence="3" id="KW-1185">Reference proteome</keyword>
<dbReference type="RefSeq" id="WP_248728380.1">
    <property type="nucleotide sequence ID" value="NZ_CP096829.1"/>
</dbReference>
<evidence type="ECO:0000256" key="1">
    <source>
        <dbReference type="SAM" id="Phobius"/>
    </source>
</evidence>
<accession>A0ABY4LT48</accession>
<evidence type="ECO:0000313" key="3">
    <source>
        <dbReference type="Proteomes" id="UP000829998"/>
    </source>
</evidence>
<dbReference type="Proteomes" id="UP000829998">
    <property type="component" value="Chromosome"/>
</dbReference>